<gene>
    <name evidence="1" type="ORF">P7K49_005935</name>
</gene>
<proteinExistence type="predicted"/>
<protein>
    <submittedName>
        <fullName evidence="1">Uncharacterized protein</fullName>
    </submittedName>
</protein>
<dbReference type="InterPro" id="IPR028426">
    <property type="entry name" value="Huntingtin_fam"/>
</dbReference>
<dbReference type="Proteomes" id="UP001266305">
    <property type="component" value="Unassembled WGS sequence"/>
</dbReference>
<reference evidence="1 2" key="1">
    <citation type="submission" date="2023-05" db="EMBL/GenBank/DDBJ databases">
        <title>B98-5 Cell Line De Novo Hybrid Assembly: An Optical Mapping Approach.</title>
        <authorList>
            <person name="Kananen K."/>
            <person name="Auerbach J.A."/>
            <person name="Kautto E."/>
            <person name="Blachly J.S."/>
        </authorList>
    </citation>
    <scope>NUCLEOTIDE SEQUENCE [LARGE SCALE GENOMIC DNA]</scope>
    <source>
        <strain evidence="1">B95-8</strain>
        <tissue evidence="1">Cell line</tissue>
    </source>
</reference>
<dbReference type="EMBL" id="JASSZA010000003">
    <property type="protein sequence ID" value="KAK2115309.1"/>
    <property type="molecule type" value="Genomic_DNA"/>
</dbReference>
<organism evidence="1 2">
    <name type="scientific">Saguinus oedipus</name>
    <name type="common">Cotton-top tamarin</name>
    <name type="synonym">Oedipomidas oedipus</name>
    <dbReference type="NCBI Taxonomy" id="9490"/>
    <lineage>
        <taxon>Eukaryota</taxon>
        <taxon>Metazoa</taxon>
        <taxon>Chordata</taxon>
        <taxon>Craniata</taxon>
        <taxon>Vertebrata</taxon>
        <taxon>Euteleostomi</taxon>
        <taxon>Mammalia</taxon>
        <taxon>Eutheria</taxon>
        <taxon>Euarchontoglires</taxon>
        <taxon>Primates</taxon>
        <taxon>Haplorrhini</taxon>
        <taxon>Platyrrhini</taxon>
        <taxon>Cebidae</taxon>
        <taxon>Callitrichinae</taxon>
        <taxon>Saguinus</taxon>
    </lineage>
</organism>
<sequence>MGRGGGGGGRHPRTFIAAHVSSQFQVFRNLTVFNQSFDLFEVLLEMSLSSYSPGAYPSHVFCRKHRAGVDIHSCSQFLLELYSRWILPSSSARRTPAILISEVVRSLLVVSDLFTERSQFELMYATLAELRRVHPSEDEILAQYLVPATCKAAAVLGMALRASWLDSFSPGGRFVTGALHFQSRTRVL</sequence>
<accession>A0ABQ9W103</accession>
<evidence type="ECO:0000313" key="1">
    <source>
        <dbReference type="EMBL" id="KAK2115309.1"/>
    </source>
</evidence>
<dbReference type="PANTHER" id="PTHR10170">
    <property type="entry name" value="HUNTINGTON DISEASE PROTEIN"/>
    <property type="match status" value="1"/>
</dbReference>
<dbReference type="InterPro" id="IPR048413">
    <property type="entry name" value="Htt_C-HEAT_rpt"/>
</dbReference>
<evidence type="ECO:0000313" key="2">
    <source>
        <dbReference type="Proteomes" id="UP001266305"/>
    </source>
</evidence>
<comment type="caution">
    <text evidence="1">The sequence shown here is derived from an EMBL/GenBank/DDBJ whole genome shotgun (WGS) entry which is preliminary data.</text>
</comment>
<dbReference type="Pfam" id="PF20927">
    <property type="entry name" value="Htt_C-HEAT"/>
    <property type="match status" value="1"/>
</dbReference>
<dbReference type="PANTHER" id="PTHR10170:SF10">
    <property type="entry name" value="HUNTINGTIN"/>
    <property type="match status" value="1"/>
</dbReference>
<keyword evidence="2" id="KW-1185">Reference proteome</keyword>
<name>A0ABQ9W103_SAGOE</name>